<gene>
    <name evidence="1" type="ORF">LOK49_LG14G00378</name>
</gene>
<organism evidence="1 2">
    <name type="scientific">Camellia lanceoleosa</name>
    <dbReference type="NCBI Taxonomy" id="1840588"/>
    <lineage>
        <taxon>Eukaryota</taxon>
        <taxon>Viridiplantae</taxon>
        <taxon>Streptophyta</taxon>
        <taxon>Embryophyta</taxon>
        <taxon>Tracheophyta</taxon>
        <taxon>Spermatophyta</taxon>
        <taxon>Magnoliopsida</taxon>
        <taxon>eudicotyledons</taxon>
        <taxon>Gunneridae</taxon>
        <taxon>Pentapetalae</taxon>
        <taxon>asterids</taxon>
        <taxon>Ericales</taxon>
        <taxon>Theaceae</taxon>
        <taxon>Camellia</taxon>
    </lineage>
</organism>
<comment type="caution">
    <text evidence="1">The sequence shown here is derived from an EMBL/GenBank/DDBJ whole genome shotgun (WGS) entry which is preliminary data.</text>
</comment>
<protein>
    <submittedName>
        <fullName evidence="1">Condensin complex subunit 2</fullName>
    </submittedName>
</protein>
<reference evidence="1 2" key="1">
    <citation type="journal article" date="2022" name="Plant J.">
        <title>Chromosome-level genome of Camellia lanceoleosa provides a valuable resource for understanding genome evolution and self-incompatibility.</title>
        <authorList>
            <person name="Gong W."/>
            <person name="Xiao S."/>
            <person name="Wang L."/>
            <person name="Liao Z."/>
            <person name="Chang Y."/>
            <person name="Mo W."/>
            <person name="Hu G."/>
            <person name="Li W."/>
            <person name="Zhao G."/>
            <person name="Zhu H."/>
            <person name="Hu X."/>
            <person name="Ji K."/>
            <person name="Xiang X."/>
            <person name="Song Q."/>
            <person name="Yuan D."/>
            <person name="Jin S."/>
            <person name="Zhang L."/>
        </authorList>
    </citation>
    <scope>NUCLEOTIDE SEQUENCE [LARGE SCALE GENOMIC DNA]</scope>
    <source>
        <strain evidence="1">SQ_2022a</strain>
    </source>
</reference>
<dbReference type="EMBL" id="CM045772">
    <property type="protein sequence ID" value="KAI7986908.1"/>
    <property type="molecule type" value="Genomic_DNA"/>
</dbReference>
<name>A0ACC0FDK4_9ERIC</name>
<accession>A0ACC0FDK4</accession>
<proteinExistence type="predicted"/>
<sequence length="115" mass="12940">MDNSYLRDDLVVGTDKINQKNTWELSLIDHLCDIIEVEDEDDMETNFQKASCTLEAGVKIYSMRVDSVHSEAYKVLGGITRVGKQNEPVAFAVDPFYHQTSAQFDEGGAKGLFFE</sequence>
<evidence type="ECO:0000313" key="2">
    <source>
        <dbReference type="Proteomes" id="UP001060215"/>
    </source>
</evidence>
<keyword evidence="2" id="KW-1185">Reference proteome</keyword>
<evidence type="ECO:0000313" key="1">
    <source>
        <dbReference type="EMBL" id="KAI7986908.1"/>
    </source>
</evidence>
<dbReference type="Proteomes" id="UP001060215">
    <property type="component" value="Chromosome 15"/>
</dbReference>